<keyword evidence="4 7" id="KW-0812">Transmembrane</keyword>
<evidence type="ECO:0000256" key="2">
    <source>
        <dbReference type="ARBA" id="ARBA00009298"/>
    </source>
</evidence>
<dbReference type="OrthoDB" id="9811198at2"/>
<keyword evidence="3" id="KW-1003">Cell membrane</keyword>
<dbReference type="GO" id="GO:0005886">
    <property type="term" value="C:plasma membrane"/>
    <property type="evidence" value="ECO:0007669"/>
    <property type="project" value="UniProtKB-SubCell"/>
</dbReference>
<dbReference type="RefSeq" id="WP_083343683.1">
    <property type="nucleotide sequence ID" value="NZ_LT629690.1"/>
</dbReference>
<protein>
    <submittedName>
        <fullName evidence="9">Putative Mg2+ transporter-C (MgtC) family protein</fullName>
    </submittedName>
</protein>
<evidence type="ECO:0000256" key="4">
    <source>
        <dbReference type="ARBA" id="ARBA00022692"/>
    </source>
</evidence>
<proteinExistence type="inferred from homology"/>
<reference evidence="10" key="1">
    <citation type="submission" date="2016-10" db="EMBL/GenBank/DDBJ databases">
        <authorList>
            <person name="Varghese N."/>
            <person name="Submissions S."/>
        </authorList>
    </citation>
    <scope>NUCLEOTIDE SEQUENCE [LARGE SCALE GENOMIC DNA]</scope>
    <source>
        <strain evidence="10">GAS232</strain>
    </source>
</reference>
<dbReference type="InterPro" id="IPR049177">
    <property type="entry name" value="MgtC_SapB_SrpB_YhiD_N"/>
</dbReference>
<dbReference type="EMBL" id="LT629690">
    <property type="protein sequence ID" value="SDE77990.1"/>
    <property type="molecule type" value="Genomic_DNA"/>
</dbReference>
<dbReference type="Pfam" id="PF02308">
    <property type="entry name" value="MgtC"/>
    <property type="match status" value="1"/>
</dbReference>
<dbReference type="Proteomes" id="UP000182427">
    <property type="component" value="Chromosome I"/>
</dbReference>
<evidence type="ECO:0000256" key="6">
    <source>
        <dbReference type="ARBA" id="ARBA00023136"/>
    </source>
</evidence>
<evidence type="ECO:0000259" key="8">
    <source>
        <dbReference type="Pfam" id="PF02308"/>
    </source>
</evidence>
<evidence type="ECO:0000256" key="5">
    <source>
        <dbReference type="ARBA" id="ARBA00022989"/>
    </source>
</evidence>
<comment type="similarity">
    <text evidence="2">Belongs to the MgtC/SapB family.</text>
</comment>
<evidence type="ECO:0000256" key="1">
    <source>
        <dbReference type="ARBA" id="ARBA00004651"/>
    </source>
</evidence>
<keyword evidence="10" id="KW-1185">Reference proteome</keyword>
<sequence length="232" mass="25157">MPLHITPSQIALRLLLATVASMLIGLNRDEHSRPAGMRTNMLVTIAATLMMLQVNLLLPMDNRSSTSYIGLDLMRLPLGVLSGIGFIGAGAILKKENTAIGVTTAATLWYSTILGLLFGGGQLVLGIVGTFIAAFILIVLRPIEASIPRNHTGILTLICTEGGPSEQQLRSGIEAAQCRVISWASEYDSPTHLAQVRVELTWRAPNTRNIHRPVGLDTLRTIPGVMGFRWQR</sequence>
<name>A0A1G7FPY2_9BACT</name>
<evidence type="ECO:0000313" key="10">
    <source>
        <dbReference type="Proteomes" id="UP000182427"/>
    </source>
</evidence>
<keyword evidence="5 7" id="KW-1133">Transmembrane helix</keyword>
<feature type="transmembrane region" description="Helical" evidence="7">
    <location>
        <begin position="39"/>
        <end position="58"/>
    </location>
</feature>
<organism evidence="9 10">
    <name type="scientific">Terriglobus roseus</name>
    <dbReference type="NCBI Taxonomy" id="392734"/>
    <lineage>
        <taxon>Bacteria</taxon>
        <taxon>Pseudomonadati</taxon>
        <taxon>Acidobacteriota</taxon>
        <taxon>Terriglobia</taxon>
        <taxon>Terriglobales</taxon>
        <taxon>Acidobacteriaceae</taxon>
        <taxon>Terriglobus</taxon>
    </lineage>
</organism>
<feature type="transmembrane region" description="Helical" evidence="7">
    <location>
        <begin position="6"/>
        <end position="27"/>
    </location>
</feature>
<evidence type="ECO:0000256" key="7">
    <source>
        <dbReference type="SAM" id="Phobius"/>
    </source>
</evidence>
<evidence type="ECO:0000313" key="9">
    <source>
        <dbReference type="EMBL" id="SDE77990.1"/>
    </source>
</evidence>
<feature type="domain" description="MgtC/SapB/SrpB/YhiD N-terminal" evidence="8">
    <location>
        <begin position="14"/>
        <end position="144"/>
    </location>
</feature>
<dbReference type="PANTHER" id="PTHR33778">
    <property type="entry name" value="PROTEIN MGTC"/>
    <property type="match status" value="1"/>
</dbReference>
<dbReference type="AlphaFoldDB" id="A0A1G7FPY2"/>
<dbReference type="InterPro" id="IPR003416">
    <property type="entry name" value="MgtC/SapB/SrpB/YhiD_fam"/>
</dbReference>
<accession>A0A1G7FPY2</accession>
<gene>
    <name evidence="9" type="ORF">SAMN05444167_0415</name>
</gene>
<feature type="transmembrane region" description="Helical" evidence="7">
    <location>
        <begin position="100"/>
        <end position="117"/>
    </location>
</feature>
<feature type="transmembrane region" description="Helical" evidence="7">
    <location>
        <begin position="123"/>
        <end position="140"/>
    </location>
</feature>
<feature type="transmembrane region" description="Helical" evidence="7">
    <location>
        <begin position="73"/>
        <end position="93"/>
    </location>
</feature>
<comment type="subcellular location">
    <subcellularLocation>
        <location evidence="1">Cell membrane</location>
        <topology evidence="1">Multi-pass membrane protein</topology>
    </subcellularLocation>
</comment>
<evidence type="ECO:0000256" key="3">
    <source>
        <dbReference type="ARBA" id="ARBA00022475"/>
    </source>
</evidence>
<dbReference type="PRINTS" id="PR01837">
    <property type="entry name" value="MGTCSAPBPROT"/>
</dbReference>
<dbReference type="PANTHER" id="PTHR33778:SF1">
    <property type="entry name" value="MAGNESIUM TRANSPORTER YHID-RELATED"/>
    <property type="match status" value="1"/>
</dbReference>
<keyword evidence="6 7" id="KW-0472">Membrane</keyword>